<comment type="caution">
    <text evidence="3">The sequence shown here is derived from an EMBL/GenBank/DDBJ whole genome shotgun (WGS) entry which is preliminary data.</text>
</comment>
<accession>V2XD74</accession>
<dbReference type="Proteomes" id="UP000017559">
    <property type="component" value="Unassembled WGS sequence"/>
</dbReference>
<name>V2XD74_MONRO</name>
<protein>
    <submittedName>
        <fullName evidence="3">Uncharacterized protein</fullName>
    </submittedName>
</protein>
<organism evidence="3 4">
    <name type="scientific">Moniliophthora roreri (strain MCA 2997)</name>
    <name type="common">Cocoa frosty pod rot fungus</name>
    <name type="synonym">Crinipellis roreri</name>
    <dbReference type="NCBI Taxonomy" id="1381753"/>
    <lineage>
        <taxon>Eukaryota</taxon>
        <taxon>Fungi</taxon>
        <taxon>Dikarya</taxon>
        <taxon>Basidiomycota</taxon>
        <taxon>Agaricomycotina</taxon>
        <taxon>Agaricomycetes</taxon>
        <taxon>Agaricomycetidae</taxon>
        <taxon>Agaricales</taxon>
        <taxon>Marasmiineae</taxon>
        <taxon>Marasmiaceae</taxon>
        <taxon>Moniliophthora</taxon>
    </lineage>
</organism>
<keyword evidence="2" id="KW-0812">Transmembrane</keyword>
<evidence type="ECO:0000313" key="3">
    <source>
        <dbReference type="EMBL" id="ESK90465.1"/>
    </source>
</evidence>
<feature type="region of interest" description="Disordered" evidence="1">
    <location>
        <begin position="233"/>
        <end position="257"/>
    </location>
</feature>
<dbReference type="EMBL" id="AWSO01000440">
    <property type="protein sequence ID" value="ESK90465.1"/>
    <property type="molecule type" value="Genomic_DNA"/>
</dbReference>
<feature type="transmembrane region" description="Helical" evidence="2">
    <location>
        <begin position="12"/>
        <end position="30"/>
    </location>
</feature>
<evidence type="ECO:0000256" key="1">
    <source>
        <dbReference type="SAM" id="MobiDB-lite"/>
    </source>
</evidence>
<dbReference type="AlphaFoldDB" id="V2XD74"/>
<proteinExistence type="predicted"/>
<evidence type="ECO:0000313" key="4">
    <source>
        <dbReference type="Proteomes" id="UP000017559"/>
    </source>
</evidence>
<evidence type="ECO:0000256" key="2">
    <source>
        <dbReference type="SAM" id="Phobius"/>
    </source>
</evidence>
<keyword evidence="2" id="KW-0472">Membrane</keyword>
<keyword evidence="2" id="KW-1133">Transmembrane helix</keyword>
<dbReference type="KEGG" id="mrr:Moror_13634"/>
<dbReference type="OrthoDB" id="3236720at2759"/>
<reference evidence="3 4" key="1">
    <citation type="journal article" date="2014" name="BMC Genomics">
        <title>Genome and secretome analysis of the hemibiotrophic fungal pathogen, Moniliophthora roreri, which causes frosty pod rot disease of cacao: mechanisms of the biotrophic and necrotrophic phases.</title>
        <authorList>
            <person name="Meinhardt L.W."/>
            <person name="Costa G.G.L."/>
            <person name="Thomazella D.P.T."/>
            <person name="Teixeira P.J.P.L."/>
            <person name="Carazzolle M.F."/>
            <person name="Schuster S.C."/>
            <person name="Carlson J.E."/>
            <person name="Guiltinan M.J."/>
            <person name="Mieczkowski P."/>
            <person name="Farmer A."/>
            <person name="Ramaraj T."/>
            <person name="Crozier J."/>
            <person name="Davis R.E."/>
            <person name="Shao J."/>
            <person name="Melnick R.L."/>
            <person name="Pereira G.A.G."/>
            <person name="Bailey B.A."/>
        </authorList>
    </citation>
    <scope>NUCLEOTIDE SEQUENCE [LARGE SCALE GENOMIC DNA]</scope>
    <source>
        <strain evidence="3 4">MCA 2997</strain>
    </source>
</reference>
<feature type="transmembrane region" description="Helical" evidence="2">
    <location>
        <begin position="50"/>
        <end position="78"/>
    </location>
</feature>
<dbReference type="HOGENOM" id="CLU_094663_0_0_1"/>
<gene>
    <name evidence="3" type="ORF">Moror_13634</name>
</gene>
<keyword evidence="4" id="KW-1185">Reference proteome</keyword>
<sequence>MERVCHQFAFRSLRLFLLLIGLVASTSFLPSELLPLLQFEADSTNSLLSFTFIAMFAKIAATLISLSVLATGVVAAPLDQSLARRTSHGFSGWHGISSLDHFDDFYGIDNFSGSIVEQKVVVQKEELVCHTQAIEIIQQRLVVLQEMAKKIITETICEVETQTIVFEQFVASTGHFRDDLFRVSGRRPGYDSSIVSHFGDLQSADGSISTHDLGFSGKDVGTNTVVVGGSNWNDETSPESVGAAFGATQDAVNSSSD</sequence>